<gene>
    <name evidence="3" type="ORF">GGQ97_001592</name>
</gene>
<keyword evidence="4" id="KW-1185">Reference proteome</keyword>
<evidence type="ECO:0000313" key="3">
    <source>
        <dbReference type="EMBL" id="NJC05799.1"/>
    </source>
</evidence>
<feature type="transmembrane region" description="Helical" evidence="2">
    <location>
        <begin position="31"/>
        <end position="55"/>
    </location>
</feature>
<organism evidence="3 4">
    <name type="scientific">Sphingomonas kaistensis</name>
    <dbReference type="NCBI Taxonomy" id="298708"/>
    <lineage>
        <taxon>Bacteria</taxon>
        <taxon>Pseudomonadati</taxon>
        <taxon>Pseudomonadota</taxon>
        <taxon>Alphaproteobacteria</taxon>
        <taxon>Sphingomonadales</taxon>
        <taxon>Sphingomonadaceae</taxon>
        <taxon>Sphingomonas</taxon>
    </lineage>
</organism>
<dbReference type="EMBL" id="JAATJC010000001">
    <property type="protein sequence ID" value="NJC05799.1"/>
    <property type="molecule type" value="Genomic_DNA"/>
</dbReference>
<dbReference type="Proteomes" id="UP000558192">
    <property type="component" value="Unassembled WGS sequence"/>
</dbReference>
<evidence type="ECO:0000256" key="1">
    <source>
        <dbReference type="SAM" id="MobiDB-lite"/>
    </source>
</evidence>
<evidence type="ECO:0000313" key="4">
    <source>
        <dbReference type="Proteomes" id="UP000558192"/>
    </source>
</evidence>
<name>A0A7X6BFV3_9SPHN</name>
<keyword evidence="2" id="KW-1133">Transmembrane helix</keyword>
<reference evidence="3 4" key="1">
    <citation type="submission" date="2020-03" db="EMBL/GenBank/DDBJ databases">
        <title>Genomic Encyclopedia of Type Strains, Phase IV (KMG-IV): sequencing the most valuable type-strain genomes for metagenomic binning, comparative biology and taxonomic classification.</title>
        <authorList>
            <person name="Goeker M."/>
        </authorList>
    </citation>
    <scope>NUCLEOTIDE SEQUENCE [LARGE SCALE GENOMIC DNA]</scope>
    <source>
        <strain evidence="3 4">DSM 16846</strain>
    </source>
</reference>
<keyword evidence="2" id="KW-0812">Transmembrane</keyword>
<comment type="caution">
    <text evidence="3">The sequence shown here is derived from an EMBL/GenBank/DDBJ whole genome shotgun (WGS) entry which is preliminary data.</text>
</comment>
<proteinExistence type="predicted"/>
<accession>A0A7X6BFV3</accession>
<sequence length="345" mass="37845">MSLTRIEGGHSLIRTDQRHREQRRKLRPSSAYTLVLAVLLIGAVISAPWVLPIFLAPVPNPRKPPIMTKAPSPSEEAAIKANNDRKLLREAIEEFDADERTRAAKLHRAREQLSVARADVLRRLRGEAEQIASRMAKPAFAGRLYVAKSREWLPDLIGGDPGASDKLVTQAVDTRTSTIQASYAQQARALVHQASGRTATFGVPTSAESITIQAKLGRFIAMRASRDMSRFAKGSAVRVIKKAVPRFPAAALDGPLPGAEMALFGATIVDIYNQGSEGQRVAQRSITASAMQMNQETVERVSRAAEKDLFRNGELQRLKACARLLSNYRRTPIPELSSAVSGRCY</sequence>
<feature type="region of interest" description="Disordered" evidence="1">
    <location>
        <begin position="1"/>
        <end position="25"/>
    </location>
</feature>
<dbReference type="AlphaFoldDB" id="A0A7X6BFV3"/>
<protein>
    <submittedName>
        <fullName evidence="3">Uncharacterized protein</fullName>
    </submittedName>
</protein>
<evidence type="ECO:0000256" key="2">
    <source>
        <dbReference type="SAM" id="Phobius"/>
    </source>
</evidence>
<keyword evidence="2" id="KW-0472">Membrane</keyword>